<dbReference type="AlphaFoldDB" id="A0A8H4PXZ4"/>
<accession>A0A8H4PXZ4</accession>
<gene>
    <name evidence="1" type="ORF">G6O67_001708</name>
</gene>
<dbReference type="OrthoDB" id="4870827at2759"/>
<evidence type="ECO:0000313" key="1">
    <source>
        <dbReference type="EMBL" id="KAF4512591.1"/>
    </source>
</evidence>
<proteinExistence type="predicted"/>
<sequence>MPNAPHYVLDQDDGCFLNLVPGDTKISSKWTPAFYTNVLAQTVSYSAERHVRYGFIATDTVLVVLRIARQYT</sequence>
<dbReference type="Proteomes" id="UP000557566">
    <property type="component" value="Unassembled WGS sequence"/>
</dbReference>
<organism evidence="1 2">
    <name type="scientific">Ophiocordyceps sinensis</name>
    <dbReference type="NCBI Taxonomy" id="72228"/>
    <lineage>
        <taxon>Eukaryota</taxon>
        <taxon>Fungi</taxon>
        <taxon>Dikarya</taxon>
        <taxon>Ascomycota</taxon>
        <taxon>Pezizomycotina</taxon>
        <taxon>Sordariomycetes</taxon>
        <taxon>Hypocreomycetidae</taxon>
        <taxon>Hypocreales</taxon>
        <taxon>Ophiocordycipitaceae</taxon>
        <taxon>Ophiocordyceps</taxon>
    </lineage>
</organism>
<comment type="caution">
    <text evidence="1">The sequence shown here is derived from an EMBL/GenBank/DDBJ whole genome shotgun (WGS) entry which is preliminary data.</text>
</comment>
<evidence type="ECO:0000313" key="2">
    <source>
        <dbReference type="Proteomes" id="UP000557566"/>
    </source>
</evidence>
<protein>
    <submittedName>
        <fullName evidence="1">Uncharacterized protein</fullName>
    </submittedName>
</protein>
<keyword evidence="2" id="KW-1185">Reference proteome</keyword>
<name>A0A8H4PXZ4_9HYPO</name>
<dbReference type="EMBL" id="JAAVMX010000002">
    <property type="protein sequence ID" value="KAF4512591.1"/>
    <property type="molecule type" value="Genomic_DNA"/>
</dbReference>
<reference evidence="1 2" key="1">
    <citation type="journal article" date="2020" name="Genome Biol. Evol.">
        <title>A new high-quality draft genome assembly of the Chinese cordyceps Ophiocordyceps sinensis.</title>
        <authorList>
            <person name="Shu R."/>
            <person name="Zhang J."/>
            <person name="Meng Q."/>
            <person name="Zhang H."/>
            <person name="Zhou G."/>
            <person name="Li M."/>
            <person name="Wu P."/>
            <person name="Zhao Y."/>
            <person name="Chen C."/>
            <person name="Qin Q."/>
        </authorList>
    </citation>
    <scope>NUCLEOTIDE SEQUENCE [LARGE SCALE GENOMIC DNA]</scope>
    <source>
        <strain evidence="1 2">IOZ07</strain>
    </source>
</reference>